<comment type="caution">
    <text evidence="5">The sequence shown here is derived from an EMBL/GenBank/DDBJ whole genome shotgun (WGS) entry which is preliminary data.</text>
</comment>
<dbReference type="SUPFAM" id="SSF49899">
    <property type="entry name" value="Concanavalin A-like lectins/glucanases"/>
    <property type="match status" value="1"/>
</dbReference>
<dbReference type="Proteomes" id="UP000292039">
    <property type="component" value="Unassembled WGS sequence"/>
</dbReference>
<sequence>MTPAIDLISRRSQRGAAVPDARYRPVIHYSPANGFMNDPNGLILADGIYHLYYQHNPGAPVSGNVHWGHATSRDLIHWQEQALALFPDARGQAFSGSMVWDGANTSGLFPDGQGGMAALFTRAGPGRQVQELAHVQTQSPRLALYKGNPVLDEQSASFRDPKVFWHDPIQRWVMVVAHARRHEIGFYHSTNLRDWRHTGSFGHAGLLGLDYECPDLVELPVEGGSSRWVLFLSINPGAPTGGSTVQYFVGHFDGLGFTAQDQATRLLDAGQDFYALQTFANTPGRVLGMAWMNNWLYCNATPAHPARGAMTLPRELSLRRRDDHWHIVQRLPDLSPWAAEAGQELSWHDATSGTLACQSWSDLHALEITASGRLSPDSRLRIRLTNRQGECLEAGLDNGSYPGFYLDRSNVRGFEHPFWNHKAIIQVLHTPLPHFDCQIVIDQSSIELLGMQGENAATFLHFFKYPPEQLSVQLENGHWQDGKLRIRPIG</sequence>
<evidence type="ECO:0000259" key="4">
    <source>
        <dbReference type="Pfam" id="PF00251"/>
    </source>
</evidence>
<reference evidence="5 6" key="1">
    <citation type="submission" date="2019-02" db="EMBL/GenBank/DDBJ databases">
        <title>Genomic Encyclopedia of Type Strains, Phase IV (KMG-IV): sequencing the most valuable type-strain genomes for metagenomic binning, comparative biology and taxonomic classification.</title>
        <authorList>
            <person name="Goeker M."/>
        </authorList>
    </citation>
    <scope>NUCLEOTIDE SEQUENCE [LARGE SCALE GENOMIC DNA]</scope>
    <source>
        <strain evidence="5 6">DSM 16618</strain>
    </source>
</reference>
<dbReference type="InterPro" id="IPR001362">
    <property type="entry name" value="Glyco_hydro_32"/>
</dbReference>
<dbReference type="PROSITE" id="PS00609">
    <property type="entry name" value="GLYCOSYL_HYDROL_F32"/>
    <property type="match status" value="1"/>
</dbReference>
<dbReference type="GO" id="GO:0005737">
    <property type="term" value="C:cytoplasm"/>
    <property type="evidence" value="ECO:0007669"/>
    <property type="project" value="TreeGrafter"/>
</dbReference>
<dbReference type="SMART" id="SM00640">
    <property type="entry name" value="Glyco_32"/>
    <property type="match status" value="1"/>
</dbReference>
<accession>A0A4Q7N230</accession>
<dbReference type="Gene3D" id="2.115.10.20">
    <property type="entry name" value="Glycosyl hydrolase domain, family 43"/>
    <property type="match status" value="1"/>
</dbReference>
<evidence type="ECO:0000313" key="6">
    <source>
        <dbReference type="Proteomes" id="UP000292039"/>
    </source>
</evidence>
<name>A0A4Q7N230_9BURK</name>
<evidence type="ECO:0000256" key="3">
    <source>
        <dbReference type="ARBA" id="ARBA00023295"/>
    </source>
</evidence>
<dbReference type="GO" id="GO:0005987">
    <property type="term" value="P:sucrose catabolic process"/>
    <property type="evidence" value="ECO:0007669"/>
    <property type="project" value="TreeGrafter"/>
</dbReference>
<dbReference type="EMBL" id="SGWZ01000001">
    <property type="protein sequence ID" value="RZS73689.1"/>
    <property type="molecule type" value="Genomic_DNA"/>
</dbReference>
<protein>
    <submittedName>
        <fullName evidence="5">Levanase</fullName>
    </submittedName>
</protein>
<evidence type="ECO:0000256" key="2">
    <source>
        <dbReference type="ARBA" id="ARBA00022801"/>
    </source>
</evidence>
<keyword evidence="2" id="KW-0378">Hydrolase</keyword>
<dbReference type="InterPro" id="IPR013320">
    <property type="entry name" value="ConA-like_dom_sf"/>
</dbReference>
<dbReference type="PANTHER" id="PTHR42800">
    <property type="entry name" value="EXOINULINASE INUD (AFU_ORTHOLOGUE AFUA_5G00480)"/>
    <property type="match status" value="1"/>
</dbReference>
<dbReference type="AlphaFoldDB" id="A0A4Q7N230"/>
<proteinExistence type="inferred from homology"/>
<evidence type="ECO:0000256" key="1">
    <source>
        <dbReference type="ARBA" id="ARBA00009902"/>
    </source>
</evidence>
<organism evidence="5 6">
    <name type="scientific">Kerstersia gyiorum</name>
    <dbReference type="NCBI Taxonomy" id="206506"/>
    <lineage>
        <taxon>Bacteria</taxon>
        <taxon>Pseudomonadati</taxon>
        <taxon>Pseudomonadota</taxon>
        <taxon>Betaproteobacteria</taxon>
        <taxon>Burkholderiales</taxon>
        <taxon>Alcaligenaceae</taxon>
        <taxon>Kerstersia</taxon>
    </lineage>
</organism>
<dbReference type="InterPro" id="IPR018053">
    <property type="entry name" value="Glyco_hydro_32_AS"/>
</dbReference>
<dbReference type="SUPFAM" id="SSF75005">
    <property type="entry name" value="Arabinanase/levansucrase/invertase"/>
    <property type="match status" value="1"/>
</dbReference>
<feature type="domain" description="Glycosyl hydrolase family 32 N-terminal" evidence="4">
    <location>
        <begin position="28"/>
        <end position="321"/>
    </location>
</feature>
<dbReference type="Pfam" id="PF00251">
    <property type="entry name" value="Glyco_hydro_32N"/>
    <property type="match status" value="1"/>
</dbReference>
<dbReference type="CDD" id="cd18622">
    <property type="entry name" value="GH32_Inu-like"/>
    <property type="match status" value="1"/>
</dbReference>
<dbReference type="GO" id="GO:0004575">
    <property type="term" value="F:sucrose alpha-glucosidase activity"/>
    <property type="evidence" value="ECO:0007669"/>
    <property type="project" value="TreeGrafter"/>
</dbReference>
<dbReference type="InterPro" id="IPR013148">
    <property type="entry name" value="Glyco_hydro_32_N"/>
</dbReference>
<dbReference type="Gene3D" id="2.60.120.560">
    <property type="entry name" value="Exo-inulinase, domain 1"/>
    <property type="match status" value="1"/>
</dbReference>
<comment type="similarity">
    <text evidence="1">Belongs to the glycosyl hydrolase 32 family.</text>
</comment>
<gene>
    <name evidence="5" type="ORF">EV679_0893</name>
</gene>
<evidence type="ECO:0000313" key="5">
    <source>
        <dbReference type="EMBL" id="RZS73689.1"/>
    </source>
</evidence>
<dbReference type="RefSeq" id="WP_130486583.1">
    <property type="nucleotide sequence ID" value="NZ_CBCSEB010000002.1"/>
</dbReference>
<keyword evidence="3" id="KW-0326">Glycosidase</keyword>
<dbReference type="PANTHER" id="PTHR42800:SF2">
    <property type="entry name" value="INVERTASE-RELATED"/>
    <property type="match status" value="1"/>
</dbReference>
<dbReference type="InterPro" id="IPR023296">
    <property type="entry name" value="Glyco_hydro_beta-prop_sf"/>
</dbReference>